<keyword evidence="3" id="KW-1185">Reference proteome</keyword>
<evidence type="ECO:0000256" key="1">
    <source>
        <dbReference type="SAM" id="Phobius"/>
    </source>
</evidence>
<gene>
    <name evidence="2" type="ORF">SAMN05444003_0670</name>
</gene>
<keyword evidence="1" id="KW-0812">Transmembrane</keyword>
<proteinExistence type="predicted"/>
<sequence length="176" mass="19783">MDWSSTLLQVIDLRSFSSVWYWMAVAVVWSSVSHFVLGIPYDLIQRAKRHGGQGLIDLEDVVRVNVNRFMHIGETAGLFLASFATFLLTGLLVLGFFYWIELAQAIFLLAFPLSIVGMVTLSTARKISVSDPKGEDLFGVLHRHRLITQSIGMCALFVTAMFGMYENLDVARHLIQ</sequence>
<keyword evidence="1" id="KW-0472">Membrane</keyword>
<accession>A0A1M5M6X1</accession>
<dbReference type="AlphaFoldDB" id="A0A1M5M6X1"/>
<evidence type="ECO:0000313" key="2">
    <source>
        <dbReference type="EMBL" id="SHG73031.1"/>
    </source>
</evidence>
<dbReference type="Proteomes" id="UP000184074">
    <property type="component" value="Unassembled WGS sequence"/>
</dbReference>
<feature type="transmembrane region" description="Helical" evidence="1">
    <location>
        <begin position="146"/>
        <end position="165"/>
    </location>
</feature>
<organism evidence="2 3">
    <name type="scientific">Cognatiyoonia sediminum</name>
    <dbReference type="NCBI Taxonomy" id="1508389"/>
    <lineage>
        <taxon>Bacteria</taxon>
        <taxon>Pseudomonadati</taxon>
        <taxon>Pseudomonadota</taxon>
        <taxon>Alphaproteobacteria</taxon>
        <taxon>Rhodobacterales</taxon>
        <taxon>Paracoccaceae</taxon>
        <taxon>Cognatiyoonia</taxon>
    </lineage>
</organism>
<feature type="transmembrane region" description="Helical" evidence="1">
    <location>
        <begin position="78"/>
        <end position="100"/>
    </location>
</feature>
<name>A0A1M5M6X1_9RHOB</name>
<feature type="transmembrane region" description="Helical" evidence="1">
    <location>
        <begin position="106"/>
        <end position="125"/>
    </location>
</feature>
<feature type="transmembrane region" description="Helical" evidence="1">
    <location>
        <begin position="20"/>
        <end position="39"/>
    </location>
</feature>
<reference evidence="2 3" key="1">
    <citation type="submission" date="2016-11" db="EMBL/GenBank/DDBJ databases">
        <authorList>
            <person name="Jaros S."/>
            <person name="Januszkiewicz K."/>
            <person name="Wedrychowicz H."/>
        </authorList>
    </citation>
    <scope>NUCLEOTIDE SEQUENCE [LARGE SCALE GENOMIC DNA]</scope>
    <source>
        <strain evidence="2 3">DSM 28715</strain>
    </source>
</reference>
<dbReference type="OrthoDB" id="7847071at2"/>
<dbReference type="RefSeq" id="WP_072899269.1">
    <property type="nucleotide sequence ID" value="NZ_FQXB01000001.1"/>
</dbReference>
<evidence type="ECO:0000313" key="3">
    <source>
        <dbReference type="Proteomes" id="UP000184074"/>
    </source>
</evidence>
<protein>
    <recommendedName>
        <fullName evidence="4">Component of SufBCD complex</fullName>
    </recommendedName>
</protein>
<evidence type="ECO:0008006" key="4">
    <source>
        <dbReference type="Google" id="ProtNLM"/>
    </source>
</evidence>
<keyword evidence="1" id="KW-1133">Transmembrane helix</keyword>
<dbReference type="EMBL" id="FQXB01000001">
    <property type="protein sequence ID" value="SHG73031.1"/>
    <property type="molecule type" value="Genomic_DNA"/>
</dbReference>
<dbReference type="STRING" id="1508389.SAMN05444003_0670"/>